<dbReference type="InterPro" id="IPR050219">
    <property type="entry name" value="DnaG_primase"/>
</dbReference>
<dbReference type="Gene3D" id="3.90.580.10">
    <property type="entry name" value="Zinc finger, CHC2-type domain"/>
    <property type="match status" value="1"/>
</dbReference>
<dbReference type="SUPFAM" id="SSF56731">
    <property type="entry name" value="DNA primase core"/>
    <property type="match status" value="1"/>
</dbReference>
<dbReference type="EMBL" id="WBSL01000008">
    <property type="protein sequence ID" value="MPY67706.1"/>
    <property type="molecule type" value="Genomic_DNA"/>
</dbReference>
<feature type="region of interest" description="Disordered" evidence="1">
    <location>
        <begin position="1"/>
        <end position="21"/>
    </location>
</feature>
<sequence>MLVGDFTAAPAKPSTPMPAPHGVTFERGKVDFERIRREHPIEEVASRVLDGYKQKGPTTSVAACPVHGDGASHPNLHIHHGPHPRSGTWICSSCKAHGDVLDLVKAAMGFAETRQALDFLDGGQRLPPERQQELQRRAEENARRAANVPRLNLDLTDFAKEAYARLRKTPQHPASQAPQARHYLAERGLEAAIARYGLGYVGRGFPAELLPQGWDYEKEELYPAFGFFDRVIIPYRQPDGTVPVVNARTLVGKKPKYLKPSAGGAAPGSNARPYRLETVTRQDGVICITEGEFDCMSLGVAAHDLVLEMAIPGVNCFNEKNAEQLAGRDVLLITDNDAAGRRAQGPIRALLEAYAARVTVCPMPEPHKDLNDLLIEQGPAAVKRWIEPVVRRAGRRKLF</sequence>
<keyword evidence="3" id="KW-1185">Reference proteome</keyword>
<dbReference type="Gene3D" id="3.90.980.10">
    <property type="entry name" value="DNA primase, catalytic core, N-terminal domain"/>
    <property type="match status" value="1"/>
</dbReference>
<evidence type="ECO:0008006" key="4">
    <source>
        <dbReference type="Google" id="ProtNLM"/>
    </source>
</evidence>
<gene>
    <name evidence="2" type="ORF">F8S09_13610</name>
</gene>
<comment type="caution">
    <text evidence="2">The sequence shown here is derived from an EMBL/GenBank/DDBJ whole genome shotgun (WGS) entry which is preliminary data.</text>
</comment>
<dbReference type="PANTHER" id="PTHR30313">
    <property type="entry name" value="DNA PRIMASE"/>
    <property type="match status" value="1"/>
</dbReference>
<evidence type="ECO:0000313" key="2">
    <source>
        <dbReference type="EMBL" id="MPY67706.1"/>
    </source>
</evidence>
<reference evidence="2 3" key="1">
    <citation type="submission" date="2019-10" db="EMBL/GenBank/DDBJ databases">
        <title>Deinococcus sp. isolated from soil.</title>
        <authorList>
            <person name="Li Y."/>
            <person name="Wang J."/>
        </authorList>
    </citation>
    <scope>NUCLEOTIDE SEQUENCE [LARGE SCALE GENOMIC DNA]</scope>
    <source>
        <strain evidence="2 3">SDU3-2</strain>
    </source>
</reference>
<organism evidence="2 3">
    <name type="scientific">Deinococcus terrestris</name>
    <dbReference type="NCBI Taxonomy" id="2651870"/>
    <lineage>
        <taxon>Bacteria</taxon>
        <taxon>Thermotogati</taxon>
        <taxon>Deinococcota</taxon>
        <taxon>Deinococci</taxon>
        <taxon>Deinococcales</taxon>
        <taxon>Deinococcaceae</taxon>
        <taxon>Deinococcus</taxon>
    </lineage>
</organism>
<accession>A0A7X1TSQ6</accession>
<name>A0A7X1TSQ6_9DEIO</name>
<dbReference type="GO" id="GO:0006269">
    <property type="term" value="P:DNA replication, synthesis of primer"/>
    <property type="evidence" value="ECO:0007669"/>
    <property type="project" value="TreeGrafter"/>
</dbReference>
<dbReference type="Gene3D" id="3.40.1360.10">
    <property type="match status" value="1"/>
</dbReference>
<evidence type="ECO:0000313" key="3">
    <source>
        <dbReference type="Proteomes" id="UP000484842"/>
    </source>
</evidence>
<dbReference type="AlphaFoldDB" id="A0A7X1TSQ6"/>
<dbReference type="GO" id="GO:0005737">
    <property type="term" value="C:cytoplasm"/>
    <property type="evidence" value="ECO:0007669"/>
    <property type="project" value="TreeGrafter"/>
</dbReference>
<proteinExistence type="predicted"/>
<dbReference type="InterPro" id="IPR037068">
    <property type="entry name" value="DNA_primase_core_N_sf"/>
</dbReference>
<dbReference type="PANTHER" id="PTHR30313:SF2">
    <property type="entry name" value="DNA PRIMASE"/>
    <property type="match status" value="1"/>
</dbReference>
<dbReference type="SUPFAM" id="SSF57783">
    <property type="entry name" value="Zinc beta-ribbon"/>
    <property type="match status" value="1"/>
</dbReference>
<dbReference type="Pfam" id="PF13155">
    <property type="entry name" value="Toprim_2"/>
    <property type="match status" value="1"/>
</dbReference>
<dbReference type="GO" id="GO:0003677">
    <property type="term" value="F:DNA binding"/>
    <property type="evidence" value="ECO:0007669"/>
    <property type="project" value="InterPro"/>
</dbReference>
<dbReference type="GO" id="GO:0008270">
    <property type="term" value="F:zinc ion binding"/>
    <property type="evidence" value="ECO:0007669"/>
    <property type="project" value="InterPro"/>
</dbReference>
<dbReference type="InterPro" id="IPR036977">
    <property type="entry name" value="DNA_primase_Znf_CHC2"/>
</dbReference>
<evidence type="ECO:0000256" key="1">
    <source>
        <dbReference type="SAM" id="MobiDB-lite"/>
    </source>
</evidence>
<protein>
    <recommendedName>
        <fullName evidence="4">Toprim domain-containing protein</fullName>
    </recommendedName>
</protein>
<dbReference type="Proteomes" id="UP000484842">
    <property type="component" value="Unassembled WGS sequence"/>
</dbReference>